<evidence type="ECO:0000313" key="1">
    <source>
        <dbReference type="EMBL" id="KAJ9053984.1"/>
    </source>
</evidence>
<dbReference type="Proteomes" id="UP001165960">
    <property type="component" value="Unassembled WGS sequence"/>
</dbReference>
<protein>
    <submittedName>
        <fullName evidence="1">Uncharacterized protein</fullName>
    </submittedName>
</protein>
<name>A0ACC2RVB8_9FUNG</name>
<gene>
    <name evidence="1" type="ORF">DSO57_1019163</name>
</gene>
<organism evidence="1 2">
    <name type="scientific">Entomophthora muscae</name>
    <dbReference type="NCBI Taxonomy" id="34485"/>
    <lineage>
        <taxon>Eukaryota</taxon>
        <taxon>Fungi</taxon>
        <taxon>Fungi incertae sedis</taxon>
        <taxon>Zoopagomycota</taxon>
        <taxon>Entomophthoromycotina</taxon>
        <taxon>Entomophthoromycetes</taxon>
        <taxon>Entomophthorales</taxon>
        <taxon>Entomophthoraceae</taxon>
        <taxon>Entomophthora</taxon>
    </lineage>
</organism>
<sequence>MDFEKSTVAATLQAHTNCSLVMIHMLVSFAGRANVGQEKNSGLKQERHASGVVPEWCNDLVEKNYGYYKRIAEEALRS</sequence>
<dbReference type="EMBL" id="QTSX02006475">
    <property type="protein sequence ID" value="KAJ9053984.1"/>
    <property type="molecule type" value="Genomic_DNA"/>
</dbReference>
<comment type="caution">
    <text evidence="1">The sequence shown here is derived from an EMBL/GenBank/DDBJ whole genome shotgun (WGS) entry which is preliminary data.</text>
</comment>
<reference evidence="1" key="1">
    <citation type="submission" date="2022-04" db="EMBL/GenBank/DDBJ databases">
        <title>Genome of the entomopathogenic fungus Entomophthora muscae.</title>
        <authorList>
            <person name="Elya C."/>
            <person name="Lovett B.R."/>
            <person name="Lee E."/>
            <person name="Macias A.M."/>
            <person name="Hajek A.E."/>
            <person name="De Bivort B.L."/>
            <person name="Kasson M.T."/>
            <person name="De Fine Licht H.H."/>
            <person name="Stajich J.E."/>
        </authorList>
    </citation>
    <scope>NUCLEOTIDE SEQUENCE</scope>
    <source>
        <strain evidence="1">Berkeley</strain>
    </source>
</reference>
<keyword evidence="2" id="KW-1185">Reference proteome</keyword>
<proteinExistence type="predicted"/>
<evidence type="ECO:0000313" key="2">
    <source>
        <dbReference type="Proteomes" id="UP001165960"/>
    </source>
</evidence>
<accession>A0ACC2RVB8</accession>